<feature type="transmembrane region" description="Helical" evidence="10">
    <location>
        <begin position="314"/>
        <end position="336"/>
    </location>
</feature>
<accession>A0AA36FVX0</accession>
<feature type="region of interest" description="Disordered" evidence="9">
    <location>
        <begin position="171"/>
        <end position="191"/>
    </location>
</feature>
<feature type="compositionally biased region" description="Low complexity" evidence="9">
    <location>
        <begin position="120"/>
        <end position="129"/>
    </location>
</feature>
<feature type="compositionally biased region" description="Polar residues" evidence="9">
    <location>
        <begin position="10"/>
        <end position="20"/>
    </location>
</feature>
<feature type="region of interest" description="Disordered" evidence="9">
    <location>
        <begin position="104"/>
        <end position="129"/>
    </location>
</feature>
<evidence type="ECO:0000256" key="7">
    <source>
        <dbReference type="ARBA" id="ARBA00023303"/>
    </source>
</evidence>
<evidence type="ECO:0000259" key="11">
    <source>
        <dbReference type="Pfam" id="PF07885"/>
    </source>
</evidence>
<dbReference type="SUPFAM" id="SSF81324">
    <property type="entry name" value="Voltage-gated potassium channels"/>
    <property type="match status" value="2"/>
</dbReference>
<keyword evidence="13" id="KW-1185">Reference proteome</keyword>
<feature type="transmembrane region" description="Helical" evidence="10">
    <location>
        <begin position="398"/>
        <end position="423"/>
    </location>
</feature>
<feature type="transmembrane region" description="Helical" evidence="10">
    <location>
        <begin position="435"/>
        <end position="456"/>
    </location>
</feature>
<dbReference type="PANTHER" id="PTHR11003:SF269">
    <property type="entry name" value="POTASSIUM CHANNEL DOMAIN-CONTAINING PROTEIN"/>
    <property type="match status" value="1"/>
</dbReference>
<dbReference type="GO" id="GO:0030322">
    <property type="term" value="P:stabilization of membrane potential"/>
    <property type="evidence" value="ECO:0007669"/>
    <property type="project" value="TreeGrafter"/>
</dbReference>
<feature type="non-terminal residue" evidence="12">
    <location>
        <position position="1"/>
    </location>
</feature>
<dbReference type="PRINTS" id="PR01333">
    <property type="entry name" value="2POREKCHANEL"/>
</dbReference>
<dbReference type="Proteomes" id="UP001177023">
    <property type="component" value="Unassembled WGS sequence"/>
</dbReference>
<evidence type="ECO:0000256" key="8">
    <source>
        <dbReference type="RuleBase" id="RU003857"/>
    </source>
</evidence>
<keyword evidence="4 10" id="KW-1133">Transmembrane helix</keyword>
<keyword evidence="5 8" id="KW-0406">Ion transport</keyword>
<keyword evidence="7 8" id="KW-0407">Ion channel</keyword>
<evidence type="ECO:0000313" key="13">
    <source>
        <dbReference type="Proteomes" id="UP001177023"/>
    </source>
</evidence>
<dbReference type="GO" id="GO:0022841">
    <property type="term" value="F:potassium ion leak channel activity"/>
    <property type="evidence" value="ECO:0007669"/>
    <property type="project" value="TreeGrafter"/>
</dbReference>
<name>A0AA36FVX0_9BILA</name>
<feature type="domain" description="Potassium channel" evidence="11">
    <location>
        <begin position="313"/>
        <end position="369"/>
    </location>
</feature>
<dbReference type="GO" id="GO:0005886">
    <property type="term" value="C:plasma membrane"/>
    <property type="evidence" value="ECO:0007669"/>
    <property type="project" value="TreeGrafter"/>
</dbReference>
<keyword evidence="3 8" id="KW-0812">Transmembrane</keyword>
<reference evidence="12" key="1">
    <citation type="submission" date="2023-06" db="EMBL/GenBank/DDBJ databases">
        <authorList>
            <person name="Delattre M."/>
        </authorList>
    </citation>
    <scope>NUCLEOTIDE SEQUENCE</scope>
    <source>
        <strain evidence="12">AF72</strain>
    </source>
</reference>
<feature type="domain" description="Potassium channel" evidence="11">
    <location>
        <begin position="413"/>
        <end position="480"/>
    </location>
</feature>
<evidence type="ECO:0000256" key="4">
    <source>
        <dbReference type="ARBA" id="ARBA00022989"/>
    </source>
</evidence>
<feature type="transmembrane region" description="Helical" evidence="10">
    <location>
        <begin position="348"/>
        <end position="377"/>
    </location>
</feature>
<evidence type="ECO:0000256" key="2">
    <source>
        <dbReference type="ARBA" id="ARBA00022448"/>
    </source>
</evidence>
<evidence type="ECO:0000313" key="12">
    <source>
        <dbReference type="EMBL" id="CAJ0569155.1"/>
    </source>
</evidence>
<dbReference type="InterPro" id="IPR003280">
    <property type="entry name" value="2pore_dom_K_chnl"/>
</dbReference>
<evidence type="ECO:0000256" key="9">
    <source>
        <dbReference type="SAM" id="MobiDB-lite"/>
    </source>
</evidence>
<comment type="similarity">
    <text evidence="8">Belongs to the two pore domain potassium channel (TC 1.A.1.8) family.</text>
</comment>
<evidence type="ECO:0000256" key="3">
    <source>
        <dbReference type="ARBA" id="ARBA00022692"/>
    </source>
</evidence>
<dbReference type="AlphaFoldDB" id="A0AA36FVX0"/>
<evidence type="ECO:0000256" key="10">
    <source>
        <dbReference type="SAM" id="Phobius"/>
    </source>
</evidence>
<feature type="compositionally biased region" description="Polar residues" evidence="9">
    <location>
        <begin position="110"/>
        <end position="119"/>
    </location>
</feature>
<evidence type="ECO:0000256" key="1">
    <source>
        <dbReference type="ARBA" id="ARBA00004141"/>
    </source>
</evidence>
<comment type="subcellular location">
    <subcellularLocation>
        <location evidence="1">Membrane</location>
        <topology evidence="1">Multi-pass membrane protein</topology>
    </subcellularLocation>
</comment>
<keyword evidence="6 10" id="KW-0472">Membrane</keyword>
<evidence type="ECO:0000256" key="5">
    <source>
        <dbReference type="ARBA" id="ARBA00023065"/>
    </source>
</evidence>
<dbReference type="GO" id="GO:0015271">
    <property type="term" value="F:outward rectifier potassium channel activity"/>
    <property type="evidence" value="ECO:0007669"/>
    <property type="project" value="TreeGrafter"/>
</dbReference>
<sequence>MGGKDRSQGHAVTQSRIQYSSKRLSPRTIDSFCRVVEVITGRSVCELASTQMEGRRRVDSFLVTPARSQEPLARPAGAMIERRASIAPDVPTVFEESIEDHGRTIDARPSTEQQNGSSVPTTPKTPYRTPYAIDRYYENNQYSVTGIFQKNNQDTMTRIPANYQKFLRESREGADLKSTKSTRSKPALPIPGANENRFTSSFYWLAAQHRVIGLRHLLMFGLVVTYSLLGGWMFSMTESSAERRNVADAVVALESALEAMAVEMANGASTNDSTFTEVGGARQFLKDAYQHLLKAEGRWDQSAFQKSQSDDGMLWNFWSAVFYSTNLFMTVGYGTIAPVTDLGRVLTVVYSIIFIPLSNVVIRDLGQWFLVGLTRVYARFLIRWKRARGEELDDDEDIVLPISITALIVLLYWLLCSFLTWVYDAMAGSSGSGMTFWGSVYFSFITLTAIGLGDYMPNNVPRSPLMKIWYFLGLPVFKVVNRVSYVALENGIFGTFTVLENRLEETYLNRKAAEQVHRQDTEVPAQPIGGQDGLRRRRMSMASCKTMNPEEQEQINEALNNFTVRSIATFMKARSDVYAGDFGRVRMTKSQMNEQGL</sequence>
<organism evidence="12 13">
    <name type="scientific">Mesorhabditis spiculigera</name>
    <dbReference type="NCBI Taxonomy" id="96644"/>
    <lineage>
        <taxon>Eukaryota</taxon>
        <taxon>Metazoa</taxon>
        <taxon>Ecdysozoa</taxon>
        <taxon>Nematoda</taxon>
        <taxon>Chromadorea</taxon>
        <taxon>Rhabditida</taxon>
        <taxon>Rhabditina</taxon>
        <taxon>Rhabditomorpha</taxon>
        <taxon>Rhabditoidea</taxon>
        <taxon>Rhabditidae</taxon>
        <taxon>Mesorhabditinae</taxon>
        <taxon>Mesorhabditis</taxon>
    </lineage>
</organism>
<gene>
    <name evidence="12" type="ORF">MSPICULIGERA_LOCUS7645</name>
</gene>
<comment type="caution">
    <text evidence="12">The sequence shown here is derived from an EMBL/GenBank/DDBJ whole genome shotgun (WGS) entry which is preliminary data.</text>
</comment>
<dbReference type="PANTHER" id="PTHR11003">
    <property type="entry name" value="POTASSIUM CHANNEL, SUBFAMILY K"/>
    <property type="match status" value="1"/>
</dbReference>
<proteinExistence type="inferred from homology"/>
<keyword evidence="2 8" id="KW-0813">Transport</keyword>
<feature type="transmembrane region" description="Helical" evidence="10">
    <location>
        <begin position="217"/>
        <end position="234"/>
    </location>
</feature>
<dbReference type="Gene3D" id="1.10.287.70">
    <property type="match status" value="1"/>
</dbReference>
<dbReference type="InterPro" id="IPR013099">
    <property type="entry name" value="K_chnl_dom"/>
</dbReference>
<dbReference type="Pfam" id="PF07885">
    <property type="entry name" value="Ion_trans_2"/>
    <property type="match status" value="2"/>
</dbReference>
<feature type="region of interest" description="Disordered" evidence="9">
    <location>
        <begin position="1"/>
        <end position="20"/>
    </location>
</feature>
<protein>
    <recommendedName>
        <fullName evidence="11">Potassium channel domain-containing protein</fullName>
    </recommendedName>
</protein>
<dbReference type="EMBL" id="CATQJA010001956">
    <property type="protein sequence ID" value="CAJ0569155.1"/>
    <property type="molecule type" value="Genomic_DNA"/>
</dbReference>
<evidence type="ECO:0000256" key="6">
    <source>
        <dbReference type="ARBA" id="ARBA00023136"/>
    </source>
</evidence>